<evidence type="ECO:0000313" key="3">
    <source>
        <dbReference type="Proteomes" id="UP000035762"/>
    </source>
</evidence>
<protein>
    <submittedName>
        <fullName evidence="2">Uncharacterized protein</fullName>
    </submittedName>
</protein>
<gene>
    <name evidence="2" type="ORF">BN961_02587</name>
</gene>
<dbReference type="STRING" id="1035.BN961_02587"/>
<accession>A0A090MP42</accession>
<name>A0A090MP42_AFIFE</name>
<dbReference type="AlphaFoldDB" id="A0A090MP42"/>
<feature type="compositionally biased region" description="Basic and acidic residues" evidence="1">
    <location>
        <begin position="109"/>
        <end position="118"/>
    </location>
</feature>
<comment type="caution">
    <text evidence="2">The sequence shown here is derived from an EMBL/GenBank/DDBJ whole genome shotgun (WGS) entry which is preliminary data.</text>
</comment>
<dbReference type="EMBL" id="CCAZ020000001">
    <property type="protein sequence ID" value="CEG09165.1"/>
    <property type="molecule type" value="Genomic_DNA"/>
</dbReference>
<reference evidence="2 3" key="1">
    <citation type="journal article" date="2014" name="Genome Announc.">
        <title>Genome Sequence of Afipia felis Strain 76713, Isolated in Hospital Water Using an Amoeba Co-Culture Procedure.</title>
        <authorList>
            <person name="Benamar S."/>
            <person name="La Scola B."/>
            <person name="Croce O."/>
        </authorList>
    </citation>
    <scope>NUCLEOTIDE SEQUENCE [LARGE SCALE GENOMIC DNA]</scope>
    <source>
        <strain evidence="2 3">76713</strain>
    </source>
</reference>
<keyword evidence="3" id="KW-1185">Reference proteome</keyword>
<evidence type="ECO:0000313" key="2">
    <source>
        <dbReference type="EMBL" id="CEG09165.1"/>
    </source>
</evidence>
<evidence type="ECO:0000256" key="1">
    <source>
        <dbReference type="SAM" id="MobiDB-lite"/>
    </source>
</evidence>
<sequence>MADLLHQFVPEGIRAAQMIAFGLRNVVGGAERQRLEADLGVPQRQRRGHDDDEIALLRQQQRQRGDAVHIRHLDVEDHGVGIDPLDLVDGVETGAAGRRHHHVGFGFDPARDDTADDG</sequence>
<organism evidence="2 3">
    <name type="scientific">Afipia felis</name>
    <name type="common">Cat scratch disease bacillus</name>
    <dbReference type="NCBI Taxonomy" id="1035"/>
    <lineage>
        <taxon>Bacteria</taxon>
        <taxon>Pseudomonadati</taxon>
        <taxon>Pseudomonadota</taxon>
        <taxon>Alphaproteobacteria</taxon>
        <taxon>Hyphomicrobiales</taxon>
        <taxon>Nitrobacteraceae</taxon>
        <taxon>Afipia</taxon>
    </lineage>
</organism>
<dbReference type="Proteomes" id="UP000035762">
    <property type="component" value="Unassembled WGS sequence"/>
</dbReference>
<feature type="region of interest" description="Disordered" evidence="1">
    <location>
        <begin position="98"/>
        <end position="118"/>
    </location>
</feature>
<proteinExistence type="predicted"/>